<evidence type="ECO:0000313" key="7">
    <source>
        <dbReference type="Proteomes" id="UP000178574"/>
    </source>
</evidence>
<dbReference type="GO" id="GO:0016887">
    <property type="term" value="F:ATP hydrolysis activity"/>
    <property type="evidence" value="ECO:0007669"/>
    <property type="project" value="InterPro"/>
</dbReference>
<dbReference type="InterPro" id="IPR017871">
    <property type="entry name" value="ABC_transporter-like_CS"/>
</dbReference>
<dbReference type="SUPFAM" id="SSF52540">
    <property type="entry name" value="P-loop containing nucleoside triphosphate hydrolases"/>
    <property type="match status" value="1"/>
</dbReference>
<dbReference type="InterPro" id="IPR003593">
    <property type="entry name" value="AAA+_ATPase"/>
</dbReference>
<name>A0A1G2KAY5_9BACT</name>
<evidence type="ECO:0000256" key="2">
    <source>
        <dbReference type="ARBA" id="ARBA00022448"/>
    </source>
</evidence>
<dbReference type="Proteomes" id="UP000178574">
    <property type="component" value="Unassembled WGS sequence"/>
</dbReference>
<dbReference type="InterPro" id="IPR027417">
    <property type="entry name" value="P-loop_NTPase"/>
</dbReference>
<dbReference type="InterPro" id="IPR003439">
    <property type="entry name" value="ABC_transporter-like_ATP-bd"/>
</dbReference>
<comment type="similarity">
    <text evidence="1">Belongs to the ABC transporter superfamily.</text>
</comment>
<keyword evidence="4 6" id="KW-0067">ATP-binding</keyword>
<dbReference type="GO" id="GO:0098796">
    <property type="term" value="C:membrane protein complex"/>
    <property type="evidence" value="ECO:0007669"/>
    <property type="project" value="UniProtKB-ARBA"/>
</dbReference>
<dbReference type="GO" id="GO:0022857">
    <property type="term" value="F:transmembrane transporter activity"/>
    <property type="evidence" value="ECO:0007669"/>
    <property type="project" value="UniProtKB-ARBA"/>
</dbReference>
<dbReference type="SMART" id="SM00382">
    <property type="entry name" value="AAA"/>
    <property type="match status" value="1"/>
</dbReference>
<dbReference type="GO" id="GO:0005524">
    <property type="term" value="F:ATP binding"/>
    <property type="evidence" value="ECO:0007669"/>
    <property type="project" value="UniProtKB-KW"/>
</dbReference>
<dbReference type="PROSITE" id="PS00211">
    <property type="entry name" value="ABC_TRANSPORTER_1"/>
    <property type="match status" value="1"/>
</dbReference>
<dbReference type="PANTHER" id="PTHR42798:SF2">
    <property type="entry name" value="ABC TRANSPORTER ATP-BINDING PROTEIN MG467-RELATED"/>
    <property type="match status" value="1"/>
</dbReference>
<organism evidence="6 7">
    <name type="scientific">Candidatus Sungbacteria bacterium RIFCSPHIGHO2_01_FULL_50_25</name>
    <dbReference type="NCBI Taxonomy" id="1802265"/>
    <lineage>
        <taxon>Bacteria</taxon>
        <taxon>Candidatus Sungiibacteriota</taxon>
    </lineage>
</organism>
<evidence type="ECO:0000256" key="4">
    <source>
        <dbReference type="ARBA" id="ARBA00022840"/>
    </source>
</evidence>
<dbReference type="Pfam" id="PF00005">
    <property type="entry name" value="ABC_tran"/>
    <property type="match status" value="1"/>
</dbReference>
<keyword evidence="3" id="KW-0547">Nucleotide-binding</keyword>
<feature type="domain" description="ABC transporter" evidence="5">
    <location>
        <begin position="4"/>
        <end position="238"/>
    </location>
</feature>
<evidence type="ECO:0000256" key="3">
    <source>
        <dbReference type="ARBA" id="ARBA00022741"/>
    </source>
</evidence>
<reference evidence="6 7" key="1">
    <citation type="journal article" date="2016" name="Nat. Commun.">
        <title>Thousands of microbial genomes shed light on interconnected biogeochemical processes in an aquifer system.</title>
        <authorList>
            <person name="Anantharaman K."/>
            <person name="Brown C.T."/>
            <person name="Hug L.A."/>
            <person name="Sharon I."/>
            <person name="Castelle C.J."/>
            <person name="Probst A.J."/>
            <person name="Thomas B.C."/>
            <person name="Singh A."/>
            <person name="Wilkins M.J."/>
            <person name="Karaoz U."/>
            <person name="Brodie E.L."/>
            <person name="Williams K.H."/>
            <person name="Hubbard S.S."/>
            <person name="Banfield J.F."/>
        </authorList>
    </citation>
    <scope>NUCLEOTIDE SEQUENCE [LARGE SCALE GENOMIC DNA]</scope>
</reference>
<protein>
    <submittedName>
        <fullName evidence="6">Macrolide ABC transporter ATP-binding protein</fullName>
    </submittedName>
</protein>
<comment type="caution">
    <text evidence="6">The sequence shown here is derived from an EMBL/GenBank/DDBJ whole genome shotgun (WGS) entry which is preliminary data.</text>
</comment>
<keyword evidence="2" id="KW-0813">Transport</keyword>
<accession>A0A1G2KAY5</accession>
<sequence length="239" mass="26569">MAFIEAKNLEKVYETEGVRTPALHGVSFSIEKGEFVAVMGASGSGKSTLLHILGFLDRPSGGEYVFNGKRFSDYNDDELADIRNREMGFVFQSFNLLPRTSVLENVMLPLLYSKVKDGEWEARARAAVEAVGLEHRMNHVSSQLSGGEKQRVAIARALVMNPKVIFADEPTGNLDSKSGGVIMEILDDLNRTRGHTIILITHETYTASYAERIIRLHDGIIAEDRKVKERVNGKEGFVK</sequence>
<dbReference type="CDD" id="cd03255">
    <property type="entry name" value="ABC_MJ0796_LolCDE_FtsE"/>
    <property type="match status" value="1"/>
</dbReference>
<dbReference type="AlphaFoldDB" id="A0A1G2KAY5"/>
<dbReference type="EMBL" id="MHQD01000009">
    <property type="protein sequence ID" value="OGZ96596.1"/>
    <property type="molecule type" value="Genomic_DNA"/>
</dbReference>
<evidence type="ECO:0000259" key="5">
    <source>
        <dbReference type="PROSITE" id="PS50893"/>
    </source>
</evidence>
<proteinExistence type="inferred from homology"/>
<dbReference type="PANTHER" id="PTHR42798">
    <property type="entry name" value="LIPOPROTEIN-RELEASING SYSTEM ATP-BINDING PROTEIN LOLD"/>
    <property type="match status" value="1"/>
</dbReference>
<evidence type="ECO:0000313" key="6">
    <source>
        <dbReference type="EMBL" id="OGZ96596.1"/>
    </source>
</evidence>
<dbReference type="PROSITE" id="PS50893">
    <property type="entry name" value="ABC_TRANSPORTER_2"/>
    <property type="match status" value="1"/>
</dbReference>
<evidence type="ECO:0000256" key="1">
    <source>
        <dbReference type="ARBA" id="ARBA00005417"/>
    </source>
</evidence>
<dbReference type="Gene3D" id="3.40.50.300">
    <property type="entry name" value="P-loop containing nucleotide triphosphate hydrolases"/>
    <property type="match status" value="1"/>
</dbReference>
<dbReference type="FunFam" id="3.40.50.300:FF:000032">
    <property type="entry name" value="Export ABC transporter ATP-binding protein"/>
    <property type="match status" value="1"/>
</dbReference>
<gene>
    <name evidence="6" type="ORF">A2847_01815</name>
</gene>
<dbReference type="InterPro" id="IPR017911">
    <property type="entry name" value="MacB-like_ATP-bd"/>
</dbReference>